<accession>A0A211ZHS2</accession>
<name>A0A211ZHS2_9PROT</name>
<feature type="region of interest" description="Disordered" evidence="1">
    <location>
        <begin position="33"/>
        <end position="56"/>
    </location>
</feature>
<organism evidence="3 4">
    <name type="scientific">Inquilinus limosus</name>
    <dbReference type="NCBI Taxonomy" id="171674"/>
    <lineage>
        <taxon>Bacteria</taxon>
        <taxon>Pseudomonadati</taxon>
        <taxon>Pseudomonadota</taxon>
        <taxon>Alphaproteobacteria</taxon>
        <taxon>Rhodospirillales</taxon>
        <taxon>Rhodospirillaceae</taxon>
        <taxon>Inquilinus</taxon>
    </lineage>
</organism>
<comment type="caution">
    <text evidence="3">The sequence shown here is derived from an EMBL/GenBank/DDBJ whole genome shotgun (WGS) entry which is preliminary data.</text>
</comment>
<dbReference type="EMBL" id="NHON01000049">
    <property type="protein sequence ID" value="OWJ64828.1"/>
    <property type="molecule type" value="Genomic_DNA"/>
</dbReference>
<gene>
    <name evidence="3" type="ORF">BWR60_22885</name>
</gene>
<protein>
    <recommendedName>
        <fullName evidence="2">DUF3734 domain-containing protein</fullName>
    </recommendedName>
</protein>
<dbReference type="Proteomes" id="UP000196655">
    <property type="component" value="Unassembled WGS sequence"/>
</dbReference>
<evidence type="ECO:0000313" key="3">
    <source>
        <dbReference type="EMBL" id="OWJ64828.1"/>
    </source>
</evidence>
<evidence type="ECO:0000313" key="4">
    <source>
        <dbReference type="Proteomes" id="UP000196655"/>
    </source>
</evidence>
<proteinExistence type="predicted"/>
<evidence type="ECO:0000256" key="1">
    <source>
        <dbReference type="SAM" id="MobiDB-lite"/>
    </source>
</evidence>
<dbReference type="RefSeq" id="WP_179221908.1">
    <property type="nucleotide sequence ID" value="NZ_NHON01000049.1"/>
</dbReference>
<dbReference type="AlphaFoldDB" id="A0A211ZHS2"/>
<evidence type="ECO:0000259" key="2">
    <source>
        <dbReference type="Pfam" id="PF12536"/>
    </source>
</evidence>
<feature type="non-terminal residue" evidence="3">
    <location>
        <position position="1"/>
    </location>
</feature>
<keyword evidence="4" id="KW-1185">Reference proteome</keyword>
<dbReference type="InterPro" id="IPR021095">
    <property type="entry name" value="DUF3734"/>
</dbReference>
<dbReference type="Pfam" id="PF12536">
    <property type="entry name" value="DUF3734"/>
    <property type="match status" value="1"/>
</dbReference>
<reference evidence="4" key="1">
    <citation type="submission" date="2017-05" db="EMBL/GenBank/DDBJ databases">
        <authorList>
            <person name="Macchi M."/>
            <person name="Festa S."/>
            <person name="Coppotelli B.M."/>
            <person name="Morelli I.S."/>
        </authorList>
    </citation>
    <scope>NUCLEOTIDE SEQUENCE [LARGE SCALE GENOMIC DNA]</scope>
    <source>
        <strain evidence="4">I</strain>
    </source>
</reference>
<sequence>KAYEGHSKDYEFGPDAMREHWQSGLDDIRRTLADPHRLDRPPVEDGVVTHDIHRGR</sequence>
<feature type="domain" description="DUF3734" evidence="2">
    <location>
        <begin position="1"/>
        <end position="42"/>
    </location>
</feature>